<reference evidence="1 2" key="1">
    <citation type="journal article" date="2019" name="Nat. Ecol. Evol.">
        <title>Megaphylogeny resolves global patterns of mushroom evolution.</title>
        <authorList>
            <person name="Varga T."/>
            <person name="Krizsan K."/>
            <person name="Foldi C."/>
            <person name="Dima B."/>
            <person name="Sanchez-Garcia M."/>
            <person name="Sanchez-Ramirez S."/>
            <person name="Szollosi G.J."/>
            <person name="Szarkandi J.G."/>
            <person name="Papp V."/>
            <person name="Albert L."/>
            <person name="Andreopoulos W."/>
            <person name="Angelini C."/>
            <person name="Antonin V."/>
            <person name="Barry K.W."/>
            <person name="Bougher N.L."/>
            <person name="Buchanan P."/>
            <person name="Buyck B."/>
            <person name="Bense V."/>
            <person name="Catcheside P."/>
            <person name="Chovatia M."/>
            <person name="Cooper J."/>
            <person name="Damon W."/>
            <person name="Desjardin D."/>
            <person name="Finy P."/>
            <person name="Geml J."/>
            <person name="Haridas S."/>
            <person name="Hughes K."/>
            <person name="Justo A."/>
            <person name="Karasinski D."/>
            <person name="Kautmanova I."/>
            <person name="Kiss B."/>
            <person name="Kocsube S."/>
            <person name="Kotiranta H."/>
            <person name="LaButti K.M."/>
            <person name="Lechner B.E."/>
            <person name="Liimatainen K."/>
            <person name="Lipzen A."/>
            <person name="Lukacs Z."/>
            <person name="Mihaltcheva S."/>
            <person name="Morgado L.N."/>
            <person name="Niskanen T."/>
            <person name="Noordeloos M.E."/>
            <person name="Ohm R.A."/>
            <person name="Ortiz-Santana B."/>
            <person name="Ovrebo C."/>
            <person name="Racz N."/>
            <person name="Riley R."/>
            <person name="Savchenko A."/>
            <person name="Shiryaev A."/>
            <person name="Soop K."/>
            <person name="Spirin V."/>
            <person name="Szebenyi C."/>
            <person name="Tomsovsky M."/>
            <person name="Tulloss R.E."/>
            <person name="Uehling J."/>
            <person name="Grigoriev I.V."/>
            <person name="Vagvolgyi C."/>
            <person name="Papp T."/>
            <person name="Martin F.M."/>
            <person name="Miettinen O."/>
            <person name="Hibbett D.S."/>
            <person name="Nagy L.G."/>
        </authorList>
    </citation>
    <scope>NUCLEOTIDE SEQUENCE [LARGE SCALE GENOMIC DNA]</scope>
    <source>
        <strain evidence="1 2">NL-1719</strain>
    </source>
</reference>
<proteinExistence type="predicted"/>
<dbReference type="Proteomes" id="UP000308600">
    <property type="component" value="Unassembled WGS sequence"/>
</dbReference>
<sequence>MSSQRSSRSSLMLAKVPFIGVVRMTLQSAHIIPWRKIFGGTPDPFVVVSQVNGEELYRTEHIPHTFEPTWLETHYIPTKALKDNRWKIDLYDHHDLRRDALLGSGVIELSSLGVESERNGVRVPVSKDGKERGEVLCDLSFHSADRRPVVSKRWSTTYAGIVSLSIQQAEDLEVDNASPLIVAEIRTQLEGRPLFVTRRETTTNPVWAATYDFFSMRRDIMFVVNVVDVAQGESVQGSLSMNLEDALEASKSGVEWFPLSGCRSGKLRMLISWTPISID</sequence>
<keyword evidence="2" id="KW-1185">Reference proteome</keyword>
<organism evidence="1 2">
    <name type="scientific">Pluteus cervinus</name>
    <dbReference type="NCBI Taxonomy" id="181527"/>
    <lineage>
        <taxon>Eukaryota</taxon>
        <taxon>Fungi</taxon>
        <taxon>Dikarya</taxon>
        <taxon>Basidiomycota</taxon>
        <taxon>Agaricomycotina</taxon>
        <taxon>Agaricomycetes</taxon>
        <taxon>Agaricomycetidae</taxon>
        <taxon>Agaricales</taxon>
        <taxon>Pluteineae</taxon>
        <taxon>Pluteaceae</taxon>
        <taxon>Pluteus</taxon>
    </lineage>
</organism>
<accession>A0ACD3BFG5</accession>
<dbReference type="EMBL" id="ML208259">
    <property type="protein sequence ID" value="TFK76779.1"/>
    <property type="molecule type" value="Genomic_DNA"/>
</dbReference>
<protein>
    <submittedName>
        <fullName evidence="1">Uncharacterized protein</fullName>
    </submittedName>
</protein>
<evidence type="ECO:0000313" key="2">
    <source>
        <dbReference type="Proteomes" id="UP000308600"/>
    </source>
</evidence>
<gene>
    <name evidence="1" type="ORF">BDN72DRAFT_9377</name>
</gene>
<name>A0ACD3BFG5_9AGAR</name>
<evidence type="ECO:0000313" key="1">
    <source>
        <dbReference type="EMBL" id="TFK76779.1"/>
    </source>
</evidence>